<dbReference type="HOGENOM" id="CLU_2310432_0_0_1"/>
<dbReference type="EnsemblPlants" id="OB06G29670.1">
    <property type="protein sequence ID" value="OB06G29670.1"/>
    <property type="gene ID" value="OB06G29670"/>
</dbReference>
<dbReference type="Gramene" id="OB06G29670.1">
    <property type="protein sequence ID" value="OB06G29670.1"/>
    <property type="gene ID" value="OB06G29670"/>
</dbReference>
<accession>J3MG23</accession>
<reference evidence="2" key="2">
    <citation type="submission" date="2013-04" db="UniProtKB">
        <authorList>
            <consortium name="EnsemblPlants"/>
        </authorList>
    </citation>
    <scope>IDENTIFICATION</scope>
</reference>
<dbReference type="AlphaFoldDB" id="J3MG23"/>
<evidence type="ECO:0000256" key="1">
    <source>
        <dbReference type="SAM" id="MobiDB-lite"/>
    </source>
</evidence>
<protein>
    <submittedName>
        <fullName evidence="2">Uncharacterized protein</fullName>
    </submittedName>
</protein>
<keyword evidence="3" id="KW-1185">Reference proteome</keyword>
<feature type="region of interest" description="Disordered" evidence="1">
    <location>
        <begin position="53"/>
        <end position="100"/>
    </location>
</feature>
<feature type="compositionally biased region" description="Low complexity" evidence="1">
    <location>
        <begin position="90"/>
        <end position="100"/>
    </location>
</feature>
<sequence>MEDPPPPLHALPPPPPSGVVLSLAAAAVDGAQRRRLQSVRRWWKSGDGEEFTQIQATARLSPTRGTSGVGGNGAMSSPGAGRRPSRSTRRPPALLRACPS</sequence>
<feature type="compositionally biased region" description="Polar residues" evidence="1">
    <location>
        <begin position="53"/>
        <end position="66"/>
    </location>
</feature>
<evidence type="ECO:0000313" key="3">
    <source>
        <dbReference type="Proteomes" id="UP000006038"/>
    </source>
</evidence>
<name>J3MG23_ORYBR</name>
<proteinExistence type="predicted"/>
<dbReference type="Proteomes" id="UP000006038">
    <property type="component" value="Chromosome 6"/>
</dbReference>
<evidence type="ECO:0000313" key="2">
    <source>
        <dbReference type="EnsemblPlants" id="OB06G29670.1"/>
    </source>
</evidence>
<reference evidence="2" key="1">
    <citation type="journal article" date="2013" name="Nat. Commun.">
        <title>Whole-genome sequencing of Oryza brachyantha reveals mechanisms underlying Oryza genome evolution.</title>
        <authorList>
            <person name="Chen J."/>
            <person name="Huang Q."/>
            <person name="Gao D."/>
            <person name="Wang J."/>
            <person name="Lang Y."/>
            <person name="Liu T."/>
            <person name="Li B."/>
            <person name="Bai Z."/>
            <person name="Luis Goicoechea J."/>
            <person name="Liang C."/>
            <person name="Chen C."/>
            <person name="Zhang W."/>
            <person name="Sun S."/>
            <person name="Liao Y."/>
            <person name="Zhang X."/>
            <person name="Yang L."/>
            <person name="Song C."/>
            <person name="Wang M."/>
            <person name="Shi J."/>
            <person name="Liu G."/>
            <person name="Liu J."/>
            <person name="Zhou H."/>
            <person name="Zhou W."/>
            <person name="Yu Q."/>
            <person name="An N."/>
            <person name="Chen Y."/>
            <person name="Cai Q."/>
            <person name="Wang B."/>
            <person name="Liu B."/>
            <person name="Min J."/>
            <person name="Huang Y."/>
            <person name="Wu H."/>
            <person name="Li Z."/>
            <person name="Zhang Y."/>
            <person name="Yin Y."/>
            <person name="Song W."/>
            <person name="Jiang J."/>
            <person name="Jackson S.A."/>
            <person name="Wing R.A."/>
            <person name="Wang J."/>
            <person name="Chen M."/>
        </authorList>
    </citation>
    <scope>NUCLEOTIDE SEQUENCE [LARGE SCALE GENOMIC DNA]</scope>
    <source>
        <strain evidence="2">cv. IRGC 101232</strain>
    </source>
</reference>
<organism evidence="2">
    <name type="scientific">Oryza brachyantha</name>
    <name type="common">malo sina</name>
    <dbReference type="NCBI Taxonomy" id="4533"/>
    <lineage>
        <taxon>Eukaryota</taxon>
        <taxon>Viridiplantae</taxon>
        <taxon>Streptophyta</taxon>
        <taxon>Embryophyta</taxon>
        <taxon>Tracheophyta</taxon>
        <taxon>Spermatophyta</taxon>
        <taxon>Magnoliopsida</taxon>
        <taxon>Liliopsida</taxon>
        <taxon>Poales</taxon>
        <taxon>Poaceae</taxon>
        <taxon>BOP clade</taxon>
        <taxon>Oryzoideae</taxon>
        <taxon>Oryzeae</taxon>
        <taxon>Oryzinae</taxon>
        <taxon>Oryza</taxon>
    </lineage>
</organism>